<reference evidence="3" key="1">
    <citation type="submission" date="2021-03" db="EMBL/GenBank/DDBJ databases">
        <title>Chromosome level genome of the anhydrobiotic midge Polypedilum vanderplanki.</title>
        <authorList>
            <person name="Yoshida Y."/>
            <person name="Kikawada T."/>
            <person name="Gusev O."/>
        </authorList>
    </citation>
    <scope>NUCLEOTIDE SEQUENCE</scope>
    <source>
        <strain evidence="3">NIAS01</strain>
        <tissue evidence="3">Whole body or cell culture</tissue>
    </source>
</reference>
<dbReference type="OrthoDB" id="19690at2759"/>
<gene>
    <name evidence="3" type="ORF">PVAND_017508</name>
</gene>
<evidence type="ECO:0000313" key="4">
    <source>
        <dbReference type="Proteomes" id="UP001107558"/>
    </source>
</evidence>
<dbReference type="GO" id="GO:0005739">
    <property type="term" value="C:mitochondrion"/>
    <property type="evidence" value="ECO:0007669"/>
    <property type="project" value="TreeGrafter"/>
</dbReference>
<proteinExistence type="inferred from homology"/>
<comment type="caution">
    <text evidence="3">The sequence shown here is derived from an EMBL/GenBank/DDBJ whole genome shotgun (WGS) entry which is preliminary data.</text>
</comment>
<dbReference type="Gene3D" id="3.40.30.10">
    <property type="entry name" value="Glutaredoxin"/>
    <property type="match status" value="1"/>
</dbReference>
<evidence type="ECO:0000256" key="1">
    <source>
        <dbReference type="ARBA" id="ARBA00008987"/>
    </source>
</evidence>
<protein>
    <recommendedName>
        <fullName evidence="2">Thioredoxin domain-containing protein</fullName>
    </recommendedName>
</protein>
<dbReference type="SUPFAM" id="SSF52833">
    <property type="entry name" value="Thioredoxin-like"/>
    <property type="match status" value="1"/>
</dbReference>
<dbReference type="InterPro" id="IPR013766">
    <property type="entry name" value="Thioredoxin_domain"/>
</dbReference>
<comment type="similarity">
    <text evidence="1">Belongs to the thioredoxin family.</text>
</comment>
<dbReference type="CDD" id="cd02947">
    <property type="entry name" value="TRX_family"/>
    <property type="match status" value="1"/>
</dbReference>
<dbReference type="PANTHER" id="PTHR43601">
    <property type="entry name" value="THIOREDOXIN, MITOCHONDRIAL"/>
    <property type="match status" value="1"/>
</dbReference>
<dbReference type="GO" id="GO:0045454">
    <property type="term" value="P:cell redox homeostasis"/>
    <property type="evidence" value="ECO:0007669"/>
    <property type="project" value="TreeGrafter"/>
</dbReference>
<evidence type="ECO:0000313" key="3">
    <source>
        <dbReference type="EMBL" id="KAG5669623.1"/>
    </source>
</evidence>
<feature type="domain" description="Thioredoxin" evidence="2">
    <location>
        <begin position="2"/>
        <end position="138"/>
    </location>
</feature>
<dbReference type="InterPro" id="IPR036249">
    <property type="entry name" value="Thioredoxin-like_sf"/>
</dbReference>
<dbReference type="EMBL" id="JADBJN010000004">
    <property type="protein sequence ID" value="KAG5669623.1"/>
    <property type="molecule type" value="Genomic_DNA"/>
</dbReference>
<evidence type="ECO:0000259" key="2">
    <source>
        <dbReference type="PROSITE" id="PS51352"/>
    </source>
</evidence>
<dbReference type="PROSITE" id="PS51352">
    <property type="entry name" value="THIOREDOXIN_2"/>
    <property type="match status" value="1"/>
</dbReference>
<dbReference type="Proteomes" id="UP001107558">
    <property type="component" value="Chromosome 4"/>
</dbReference>
<dbReference type="AlphaFoldDB" id="A0A9J6BJ92"/>
<dbReference type="Pfam" id="PF00085">
    <property type="entry name" value="Thioredoxin"/>
    <property type="match status" value="1"/>
</dbReference>
<dbReference type="PANTHER" id="PTHR43601:SF3">
    <property type="entry name" value="THIOREDOXIN, MITOCHONDRIAL"/>
    <property type="match status" value="1"/>
</dbReference>
<accession>A0A9J6BJ92</accession>
<keyword evidence="4" id="KW-1185">Reference proteome</keyword>
<name>A0A9J6BJ92_POLVA</name>
<sequence length="139" mass="15938">MEMLGNVAKLFTFRSAGSPIRRNITATAKLSYIFKIEDEREFNDKVLNARTPVIVEFFAKWCNLCKMQKPKAEQVVKEFDGKISLAEVDIDETKEIKEKYGIKTVPVLAVYRDGNIVKILPGMHEADEIKQFIRLQLGE</sequence>
<organism evidence="3 4">
    <name type="scientific">Polypedilum vanderplanki</name>
    <name type="common">Sleeping chironomid midge</name>
    <dbReference type="NCBI Taxonomy" id="319348"/>
    <lineage>
        <taxon>Eukaryota</taxon>
        <taxon>Metazoa</taxon>
        <taxon>Ecdysozoa</taxon>
        <taxon>Arthropoda</taxon>
        <taxon>Hexapoda</taxon>
        <taxon>Insecta</taxon>
        <taxon>Pterygota</taxon>
        <taxon>Neoptera</taxon>
        <taxon>Endopterygota</taxon>
        <taxon>Diptera</taxon>
        <taxon>Nematocera</taxon>
        <taxon>Chironomoidea</taxon>
        <taxon>Chironomidae</taxon>
        <taxon>Chironominae</taxon>
        <taxon>Polypedilum</taxon>
        <taxon>Polypedilum</taxon>
    </lineage>
</organism>